<evidence type="ECO:0000256" key="1">
    <source>
        <dbReference type="ARBA" id="ARBA00004123"/>
    </source>
</evidence>
<feature type="region of interest" description="Disordered" evidence="4">
    <location>
        <begin position="1007"/>
        <end position="1279"/>
    </location>
</feature>
<evidence type="ECO:0000256" key="2">
    <source>
        <dbReference type="ARBA" id="ARBA00022553"/>
    </source>
</evidence>
<dbReference type="Proteomes" id="UP000490939">
    <property type="component" value="Unassembled WGS sequence"/>
</dbReference>
<feature type="compositionally biased region" description="Acidic residues" evidence="4">
    <location>
        <begin position="869"/>
        <end position="895"/>
    </location>
</feature>
<evidence type="ECO:0000313" key="7">
    <source>
        <dbReference type="Proteomes" id="UP000490939"/>
    </source>
</evidence>
<feature type="domain" description="DNA replication checkpoint mediator MRC1" evidence="5">
    <location>
        <begin position="859"/>
        <end position="998"/>
    </location>
</feature>
<feature type="compositionally biased region" description="Basic and acidic residues" evidence="4">
    <location>
        <begin position="310"/>
        <end position="324"/>
    </location>
</feature>
<evidence type="ECO:0000256" key="3">
    <source>
        <dbReference type="ARBA" id="ARBA00023242"/>
    </source>
</evidence>
<keyword evidence="3" id="KW-0539">Nucleus</keyword>
<feature type="compositionally biased region" description="Low complexity" evidence="4">
    <location>
        <begin position="1198"/>
        <end position="1216"/>
    </location>
</feature>
<feature type="region of interest" description="Disordered" evidence="4">
    <location>
        <begin position="810"/>
        <end position="832"/>
    </location>
</feature>
<feature type="compositionally biased region" description="Basic and acidic residues" evidence="4">
    <location>
        <begin position="493"/>
        <end position="540"/>
    </location>
</feature>
<dbReference type="InterPro" id="IPR024146">
    <property type="entry name" value="Claspin"/>
</dbReference>
<feature type="compositionally biased region" description="Acidic residues" evidence="4">
    <location>
        <begin position="581"/>
        <end position="610"/>
    </location>
</feature>
<feature type="compositionally biased region" description="Low complexity" evidence="4">
    <location>
        <begin position="214"/>
        <end position="230"/>
    </location>
</feature>
<feature type="compositionally biased region" description="Basic and acidic residues" evidence="4">
    <location>
        <begin position="74"/>
        <end position="85"/>
    </location>
</feature>
<keyword evidence="2" id="KW-0597">Phosphoprotein</keyword>
<dbReference type="Pfam" id="PF09444">
    <property type="entry name" value="MRC1"/>
    <property type="match status" value="1"/>
</dbReference>
<feature type="compositionally biased region" description="Polar residues" evidence="4">
    <location>
        <begin position="1024"/>
        <end position="1039"/>
    </location>
</feature>
<feature type="region of interest" description="Disordered" evidence="4">
    <location>
        <begin position="943"/>
        <end position="969"/>
    </location>
</feature>
<name>A0A8H3UW36_VENIN</name>
<dbReference type="GO" id="GO:0007095">
    <property type="term" value="P:mitotic G2 DNA damage checkpoint signaling"/>
    <property type="evidence" value="ECO:0007669"/>
    <property type="project" value="TreeGrafter"/>
</dbReference>
<dbReference type="PANTHER" id="PTHR14396:SF10">
    <property type="entry name" value="CLASPIN"/>
    <property type="match status" value="1"/>
</dbReference>
<feature type="region of interest" description="Disordered" evidence="4">
    <location>
        <begin position="492"/>
        <end position="652"/>
    </location>
</feature>
<feature type="compositionally biased region" description="Polar residues" evidence="4">
    <location>
        <begin position="1"/>
        <end position="28"/>
    </location>
</feature>
<feature type="region of interest" description="Disordered" evidence="4">
    <location>
        <begin position="1"/>
        <end position="270"/>
    </location>
</feature>
<accession>A0A8H3UW36</accession>
<feature type="region of interest" description="Disordered" evidence="4">
    <location>
        <begin position="717"/>
        <end position="779"/>
    </location>
</feature>
<dbReference type="GO" id="GO:0005634">
    <property type="term" value="C:nucleus"/>
    <property type="evidence" value="ECO:0007669"/>
    <property type="project" value="UniProtKB-SubCell"/>
</dbReference>
<protein>
    <recommendedName>
        <fullName evidence="5">DNA replication checkpoint mediator MRC1 domain-containing protein</fullName>
    </recommendedName>
</protein>
<dbReference type="EMBL" id="WNWR01000446">
    <property type="protein sequence ID" value="KAE9978317.1"/>
    <property type="molecule type" value="Genomic_DNA"/>
</dbReference>
<dbReference type="GO" id="GO:0033314">
    <property type="term" value="P:mitotic DNA replication checkpoint signaling"/>
    <property type="evidence" value="ECO:0007669"/>
    <property type="project" value="TreeGrafter"/>
</dbReference>
<feature type="compositionally biased region" description="Acidic residues" evidence="4">
    <location>
        <begin position="1007"/>
        <end position="1019"/>
    </location>
</feature>
<dbReference type="PANTHER" id="PTHR14396">
    <property type="entry name" value="CLASPIN"/>
    <property type="match status" value="1"/>
</dbReference>
<proteinExistence type="predicted"/>
<dbReference type="InterPro" id="IPR018564">
    <property type="entry name" value="Repl_chkpnt_MRC1_dom"/>
</dbReference>
<gene>
    <name evidence="6" type="ORF">EG327_007442</name>
</gene>
<feature type="region of interest" description="Disordered" evidence="4">
    <location>
        <begin position="283"/>
        <end position="406"/>
    </location>
</feature>
<evidence type="ECO:0000259" key="5">
    <source>
        <dbReference type="Pfam" id="PF09444"/>
    </source>
</evidence>
<evidence type="ECO:0000256" key="4">
    <source>
        <dbReference type="SAM" id="MobiDB-lite"/>
    </source>
</evidence>
<feature type="compositionally biased region" description="Basic and acidic residues" evidence="4">
    <location>
        <begin position="369"/>
        <end position="378"/>
    </location>
</feature>
<evidence type="ECO:0000313" key="6">
    <source>
        <dbReference type="EMBL" id="KAE9978317.1"/>
    </source>
</evidence>
<keyword evidence="7" id="KW-1185">Reference proteome</keyword>
<feature type="compositionally biased region" description="Basic and acidic residues" evidence="4">
    <location>
        <begin position="858"/>
        <end position="868"/>
    </location>
</feature>
<feature type="compositionally biased region" description="Acidic residues" evidence="4">
    <location>
        <begin position="1113"/>
        <end position="1133"/>
    </location>
</feature>
<feature type="compositionally biased region" description="Basic and acidic residues" evidence="4">
    <location>
        <begin position="1235"/>
        <end position="1252"/>
    </location>
</feature>
<feature type="compositionally biased region" description="Basic and acidic residues" evidence="4">
    <location>
        <begin position="1075"/>
        <end position="1092"/>
    </location>
</feature>
<dbReference type="AlphaFoldDB" id="A0A8H3UW36"/>
<feature type="compositionally biased region" description="Basic residues" evidence="4">
    <location>
        <begin position="152"/>
        <end position="162"/>
    </location>
</feature>
<comment type="caution">
    <text evidence="6">The sequence shown here is derived from an EMBL/GenBank/DDBJ whole genome shotgun (WGS) entry which is preliminary data.</text>
</comment>
<feature type="compositionally biased region" description="Pro residues" evidence="4">
    <location>
        <begin position="353"/>
        <end position="368"/>
    </location>
</feature>
<feature type="compositionally biased region" description="Acidic residues" evidence="4">
    <location>
        <begin position="949"/>
        <end position="960"/>
    </location>
</feature>
<comment type="subcellular location">
    <subcellularLocation>
        <location evidence="1">Nucleus</location>
    </subcellularLocation>
</comment>
<sequence>MSSSNPSRAGSPRSSPTPQSPLMLTPTSRVKALLAAFEDSDDEEQTSLPTAQAKSPKITRPQTLDYDVEFENSDGEKVDAEETRNGPRPLNPNKTVEKPQSEDDEEISEGDAYARLQRQLVSKKPMRSSPPPAMASASHSDSGSDSDSLPKLQRKPVLKRLARSSPAPADDSDSDSLPKPRRQLFTKNSSKSDPAPGGESDSDSLFVSNRPTRSDPTPAADSDSDSLPDTVANPRFQALVAKKRAERLAKEQENKAREAKGKERVKEREAKVAEAYKDVFSSEMNDGMDEEDRLAMAERSRPSARKATKKAQEEMQRQIQRDLRNQQLAHEAKTKKRITTKDLFKLFNFRQDPVPPSKETPPSSPPPLHPDEADRPEIKLGTFMPKPKKRVPVIPKPRFNDSDDELEIVPKAKSRFAVFDRTPEKNASNGQSFLLLRALARVNSPSKSKPTGRNTLSAGELQNRLQERMRMQALAEKQERLDELKARGIVIQTKEEREHDQLQVENMLERARDEAQALAKKEKNAANKDGKDGEAIKDILSDDDSEDEDWEEEADDVEVELSGSEDEETADAENNAFVDGEASEDDEEEEAQPNVDEDVELADDFGDEETLPSKPRSKARVRHVISDDEDDQEQDLHQPSAKLTQPSQDDKAAAFGFEMPHSSIGLTQMFRGTMDDLQSQDATAPNVVPDASLSFLRELPAPTLPELSLGDTQPVLVQDSQSEPPQTQGTERPIVFQTPVKSLTRPSQFPIGSAVSTTRLSEVPEPTQDAGFEDFGIPEGTVDTVMMPVSESPVPAKKAKKLRRRTEAVAVLSEDEDENTRADVASASEDDEFAPRKDAFDILFKAAKTNPVVDTFDKKRSDAKRMVEEQAEESEDEYAGLGGVDDDASDGEMEEELKQMIDEGHVDVDETKLAKFYADRDRAEDEKRIDKLYKDITTGGLRRKRGADLDDLDDDSDDEAQERRRRKQREFAKMRKALLEDENIGKIAENPKKMAFLRAIEDRDEEDTFDYCDDAEAAEPDSIPDSQAESAEIDGQQQEPAPAMDTTAATKRKLPAEFESSQGKENVAPGNPRRRPADETSKRAKTLAEIREAVSFLIDEPMVPDSQMSGSEDGSDYGEEEDEQASDNADADGLEITTTRLQHRRPILQTARPSIINRLSTNYSHAEEDTPSGPLAFHAPTAGATNGGFKVPSLLRRATTNLSTTSNMSTATTTPTGAEGGVRRGGSKKSNIHYQAREAERRKVVDASDKRRKESVRKSVLSKGRQSVLGSFGGDSGFE</sequence>
<feature type="compositionally biased region" description="Basic and acidic residues" evidence="4">
    <location>
        <begin position="246"/>
        <end position="270"/>
    </location>
</feature>
<organism evidence="6 7">
    <name type="scientific">Venturia inaequalis</name>
    <name type="common">Apple scab fungus</name>
    <dbReference type="NCBI Taxonomy" id="5025"/>
    <lineage>
        <taxon>Eukaryota</taxon>
        <taxon>Fungi</taxon>
        <taxon>Dikarya</taxon>
        <taxon>Ascomycota</taxon>
        <taxon>Pezizomycotina</taxon>
        <taxon>Dothideomycetes</taxon>
        <taxon>Pleosporomycetidae</taxon>
        <taxon>Venturiales</taxon>
        <taxon>Venturiaceae</taxon>
        <taxon>Venturia</taxon>
    </lineage>
</organism>
<reference evidence="6 7" key="1">
    <citation type="submission" date="2019-07" db="EMBL/GenBank/DDBJ databases">
        <title>Venturia inaequalis Genome Resource.</title>
        <authorList>
            <person name="Lichtner F.J."/>
        </authorList>
    </citation>
    <scope>NUCLEOTIDE SEQUENCE [LARGE SCALE GENOMIC DNA]</scope>
    <source>
        <strain evidence="6 7">DMI_063113</strain>
    </source>
</reference>
<feature type="compositionally biased region" description="Polar residues" evidence="4">
    <location>
        <begin position="718"/>
        <end position="730"/>
    </location>
</feature>
<dbReference type="GO" id="GO:0010997">
    <property type="term" value="F:anaphase-promoting complex binding"/>
    <property type="evidence" value="ECO:0007669"/>
    <property type="project" value="TreeGrafter"/>
</dbReference>
<feature type="compositionally biased region" description="Acidic residues" evidence="4">
    <location>
        <begin position="541"/>
        <end position="571"/>
    </location>
</feature>
<feature type="compositionally biased region" description="Low complexity" evidence="4">
    <location>
        <begin position="134"/>
        <end position="147"/>
    </location>
</feature>
<feature type="region of interest" description="Disordered" evidence="4">
    <location>
        <begin position="858"/>
        <end position="895"/>
    </location>
</feature>